<dbReference type="CDD" id="cd22157">
    <property type="entry name" value="F-box_AtFBW1-like"/>
    <property type="match status" value="1"/>
</dbReference>
<name>A0AAW1YKM3_RUBAR</name>
<dbReference type="SUPFAM" id="SSF81383">
    <property type="entry name" value="F-box domain"/>
    <property type="match status" value="1"/>
</dbReference>
<dbReference type="Proteomes" id="UP001457282">
    <property type="component" value="Unassembled WGS sequence"/>
</dbReference>
<keyword evidence="4" id="KW-1185">Reference proteome</keyword>
<dbReference type="InterPro" id="IPR006527">
    <property type="entry name" value="F-box-assoc_dom_typ1"/>
</dbReference>
<evidence type="ECO:0000256" key="1">
    <source>
        <dbReference type="SAM" id="MobiDB-lite"/>
    </source>
</evidence>
<dbReference type="Pfam" id="PF00646">
    <property type="entry name" value="F-box"/>
    <property type="match status" value="1"/>
</dbReference>
<proteinExistence type="predicted"/>
<feature type="domain" description="F-box" evidence="2">
    <location>
        <begin position="7"/>
        <end position="57"/>
    </location>
</feature>
<dbReference type="PANTHER" id="PTHR31672:SF13">
    <property type="entry name" value="F-BOX PROTEIN CPR30-LIKE"/>
    <property type="match status" value="1"/>
</dbReference>
<sequence>MASRKVAATDEHLPEDIIVQILYRLPVKPLIRFRCVSKRWTSIISDPQFAKSQFKYASERKTLSHRLLLSTSSQLESLDLQTLSFEDDASVRKLTFPFKEAGRAVKILGSCNGMVFAATGLHSLDNCFIWNPTTGLLLKLPNPSYRVGWCPGFPHCGFGYVSATDDYKVVVLDHFRNSTTPVDMYSSKANSWKRIESEPHFSPEDYFPQPKGMFLNEALHWLDRGPGDKPTVIAFDLAKEKFREMPLPLLKQDDEAGVLYSELGVLSGGCLCVACYDDVLFGGFIHVWVMMDYDVRESWTELVKVVDDQLRTPFVYWETSILMLSEQTEEEENPEWNQELVRFDHKEDKLDKVAVCSGRYSLEVGYVDMIKYDESLLWLHDYQGAQNPTQAQKKKKKKNKNKNKNKNKK</sequence>
<dbReference type="AlphaFoldDB" id="A0AAW1YKM3"/>
<evidence type="ECO:0000259" key="2">
    <source>
        <dbReference type="PROSITE" id="PS50181"/>
    </source>
</evidence>
<dbReference type="NCBIfam" id="TIGR01640">
    <property type="entry name" value="F_box_assoc_1"/>
    <property type="match status" value="1"/>
</dbReference>
<accession>A0AAW1YKM3</accession>
<dbReference type="InterPro" id="IPR011043">
    <property type="entry name" value="Gal_Oxase/kelch_b-propeller"/>
</dbReference>
<dbReference type="InterPro" id="IPR017451">
    <property type="entry name" value="F-box-assoc_interact_dom"/>
</dbReference>
<evidence type="ECO:0000313" key="4">
    <source>
        <dbReference type="Proteomes" id="UP001457282"/>
    </source>
</evidence>
<dbReference type="SUPFAM" id="SSF50965">
    <property type="entry name" value="Galactose oxidase, central domain"/>
    <property type="match status" value="1"/>
</dbReference>
<dbReference type="InterPro" id="IPR001810">
    <property type="entry name" value="F-box_dom"/>
</dbReference>
<dbReference type="Gene3D" id="1.20.1280.50">
    <property type="match status" value="1"/>
</dbReference>
<feature type="compositionally biased region" description="Basic residues" evidence="1">
    <location>
        <begin position="392"/>
        <end position="409"/>
    </location>
</feature>
<dbReference type="InterPro" id="IPR050796">
    <property type="entry name" value="SCF_F-box_component"/>
</dbReference>
<dbReference type="Pfam" id="PF07734">
    <property type="entry name" value="FBA_1"/>
    <property type="match status" value="1"/>
</dbReference>
<reference evidence="3 4" key="1">
    <citation type="journal article" date="2023" name="G3 (Bethesda)">
        <title>A chromosome-length genome assembly and annotation of blackberry (Rubus argutus, cv. 'Hillquist').</title>
        <authorList>
            <person name="Bruna T."/>
            <person name="Aryal R."/>
            <person name="Dudchenko O."/>
            <person name="Sargent D.J."/>
            <person name="Mead D."/>
            <person name="Buti M."/>
            <person name="Cavallini A."/>
            <person name="Hytonen T."/>
            <person name="Andres J."/>
            <person name="Pham M."/>
            <person name="Weisz D."/>
            <person name="Mascagni F."/>
            <person name="Usai G."/>
            <person name="Natali L."/>
            <person name="Bassil N."/>
            <person name="Fernandez G.E."/>
            <person name="Lomsadze A."/>
            <person name="Armour M."/>
            <person name="Olukolu B."/>
            <person name="Poorten T."/>
            <person name="Britton C."/>
            <person name="Davik J."/>
            <person name="Ashrafi H."/>
            <person name="Aiden E.L."/>
            <person name="Borodovsky M."/>
            <person name="Worthington M."/>
        </authorList>
    </citation>
    <scope>NUCLEOTIDE SEQUENCE [LARGE SCALE GENOMIC DNA]</scope>
    <source>
        <strain evidence="3">PI 553951</strain>
    </source>
</reference>
<evidence type="ECO:0000313" key="3">
    <source>
        <dbReference type="EMBL" id="KAK9949275.1"/>
    </source>
</evidence>
<feature type="region of interest" description="Disordered" evidence="1">
    <location>
        <begin position="387"/>
        <end position="409"/>
    </location>
</feature>
<comment type="caution">
    <text evidence="3">The sequence shown here is derived from an EMBL/GenBank/DDBJ whole genome shotgun (WGS) entry which is preliminary data.</text>
</comment>
<dbReference type="PROSITE" id="PS50181">
    <property type="entry name" value="FBOX"/>
    <property type="match status" value="1"/>
</dbReference>
<organism evidence="3 4">
    <name type="scientific">Rubus argutus</name>
    <name type="common">Southern blackberry</name>
    <dbReference type="NCBI Taxonomy" id="59490"/>
    <lineage>
        <taxon>Eukaryota</taxon>
        <taxon>Viridiplantae</taxon>
        <taxon>Streptophyta</taxon>
        <taxon>Embryophyta</taxon>
        <taxon>Tracheophyta</taxon>
        <taxon>Spermatophyta</taxon>
        <taxon>Magnoliopsida</taxon>
        <taxon>eudicotyledons</taxon>
        <taxon>Gunneridae</taxon>
        <taxon>Pentapetalae</taxon>
        <taxon>rosids</taxon>
        <taxon>fabids</taxon>
        <taxon>Rosales</taxon>
        <taxon>Rosaceae</taxon>
        <taxon>Rosoideae</taxon>
        <taxon>Rosoideae incertae sedis</taxon>
        <taxon>Rubus</taxon>
    </lineage>
</organism>
<protein>
    <recommendedName>
        <fullName evidence="2">F-box domain-containing protein</fullName>
    </recommendedName>
</protein>
<dbReference type="SMART" id="SM00256">
    <property type="entry name" value="FBOX"/>
    <property type="match status" value="1"/>
</dbReference>
<gene>
    <name evidence="3" type="ORF">M0R45_004808</name>
</gene>
<dbReference type="PANTHER" id="PTHR31672">
    <property type="entry name" value="BNACNNG10540D PROTEIN"/>
    <property type="match status" value="1"/>
</dbReference>
<dbReference type="InterPro" id="IPR036047">
    <property type="entry name" value="F-box-like_dom_sf"/>
</dbReference>
<dbReference type="EMBL" id="JBEDUW010000001">
    <property type="protein sequence ID" value="KAK9949275.1"/>
    <property type="molecule type" value="Genomic_DNA"/>
</dbReference>